<feature type="domain" description="C2HC/C3H-type" evidence="8">
    <location>
        <begin position="346"/>
        <end position="375"/>
    </location>
</feature>
<dbReference type="PROSITE" id="PS50105">
    <property type="entry name" value="SAM_DOMAIN"/>
    <property type="match status" value="1"/>
</dbReference>
<sequence>MSYMSWSVSAVVKRLDELDLGQYASQFEKNDISGPVLPLLTDAHLKELGIKVIGHRLKFLKYVQSLMKGGSGGSSSASNRSSNSRQPQSRQKAQQPPPEPEGSSEDEPPPTTNGGTSSNGNGGAASSWEQKRRQMMLKKMQANKQSNGQNDGSQSNRSNGRLLSPEIIEEVPKVQKQQAEVSRPKPKSKPPPPPSYDDEDDNDDDVYTPPPPPKKPVRKQNPTPPPPAEDDGDDDRVECAYCHRKFASDRIEKHEQICSRMSSKKKRVFDASKQRLQGTEAAQFASKSKNKEEPKPKPSKFKQEHEKLVEALRAARKIQAYEKAKEEGKAVGPPPELPKYEIEDDDRVPCPYCGRKFGADAAQKHISVCERMNGGRNRGAANKRGGRR</sequence>
<evidence type="ECO:0000313" key="10">
    <source>
        <dbReference type="Proteomes" id="UP001470230"/>
    </source>
</evidence>
<feature type="region of interest" description="Disordered" evidence="6">
    <location>
        <begin position="251"/>
        <end position="305"/>
    </location>
</feature>
<dbReference type="PROSITE" id="PS52027">
    <property type="entry name" value="ZF_C2HC_C3H"/>
    <property type="match status" value="2"/>
</dbReference>
<keyword evidence="10" id="KW-1185">Reference proteome</keyword>
<gene>
    <name evidence="9" type="ORF">M9Y10_045863</name>
</gene>
<dbReference type="Gene3D" id="1.10.150.50">
    <property type="entry name" value="Transcription Factor, Ets-1"/>
    <property type="match status" value="1"/>
</dbReference>
<evidence type="ECO:0000256" key="3">
    <source>
        <dbReference type="ARBA" id="ARBA00022771"/>
    </source>
</evidence>
<feature type="compositionally biased region" description="Polar residues" evidence="6">
    <location>
        <begin position="142"/>
        <end position="161"/>
    </location>
</feature>
<feature type="region of interest" description="Disordered" evidence="6">
    <location>
        <begin position="323"/>
        <end position="343"/>
    </location>
</feature>
<evidence type="ECO:0000313" key="9">
    <source>
        <dbReference type="EMBL" id="KAK8883212.1"/>
    </source>
</evidence>
<dbReference type="InterPro" id="IPR013761">
    <property type="entry name" value="SAM/pointed_sf"/>
</dbReference>
<dbReference type="Proteomes" id="UP001470230">
    <property type="component" value="Unassembled WGS sequence"/>
</dbReference>
<evidence type="ECO:0000256" key="5">
    <source>
        <dbReference type="PROSITE-ProRule" id="PRU01371"/>
    </source>
</evidence>
<dbReference type="InterPro" id="IPR026319">
    <property type="entry name" value="ZC2HC1A/B-like"/>
</dbReference>
<feature type="compositionally biased region" description="Low complexity" evidence="6">
    <location>
        <begin position="112"/>
        <end position="127"/>
    </location>
</feature>
<organism evidence="9 10">
    <name type="scientific">Tritrichomonas musculus</name>
    <dbReference type="NCBI Taxonomy" id="1915356"/>
    <lineage>
        <taxon>Eukaryota</taxon>
        <taxon>Metamonada</taxon>
        <taxon>Parabasalia</taxon>
        <taxon>Tritrichomonadida</taxon>
        <taxon>Tritrichomonadidae</taxon>
        <taxon>Tritrichomonas</taxon>
    </lineage>
</organism>
<evidence type="ECO:0000256" key="6">
    <source>
        <dbReference type="SAM" id="MobiDB-lite"/>
    </source>
</evidence>
<dbReference type="Gene3D" id="3.30.160.60">
    <property type="entry name" value="Classic Zinc Finger"/>
    <property type="match status" value="2"/>
</dbReference>
<keyword evidence="4" id="KW-0862">Zinc</keyword>
<dbReference type="InterPro" id="IPR049899">
    <property type="entry name" value="Znf_C2HC_C3H"/>
</dbReference>
<keyword evidence="1" id="KW-0479">Metal-binding</keyword>
<evidence type="ECO:0000256" key="2">
    <source>
        <dbReference type="ARBA" id="ARBA00022737"/>
    </source>
</evidence>
<keyword evidence="3 5" id="KW-0863">Zinc-finger</keyword>
<feature type="domain" description="C2HC/C3H-type" evidence="8">
    <location>
        <begin position="235"/>
        <end position="264"/>
    </location>
</feature>
<feature type="compositionally biased region" description="Low complexity" evidence="6">
    <location>
        <begin position="74"/>
        <end position="91"/>
    </location>
</feature>
<feature type="compositionally biased region" description="Basic and acidic residues" evidence="6">
    <location>
        <begin position="289"/>
        <end position="305"/>
    </location>
</feature>
<dbReference type="CDD" id="cd09487">
    <property type="entry name" value="SAM_superfamily"/>
    <property type="match status" value="1"/>
</dbReference>
<feature type="domain" description="SAM" evidence="7">
    <location>
        <begin position="6"/>
        <end position="69"/>
    </location>
</feature>
<feature type="compositionally biased region" description="Acidic residues" evidence="6">
    <location>
        <begin position="196"/>
        <end position="206"/>
    </location>
</feature>
<evidence type="ECO:0000256" key="4">
    <source>
        <dbReference type="ARBA" id="ARBA00022833"/>
    </source>
</evidence>
<protein>
    <submittedName>
        <fullName evidence="9">Zinc finger C2HC domain-containing protein 1A</fullName>
    </submittedName>
</protein>
<dbReference type="SMART" id="SM00454">
    <property type="entry name" value="SAM"/>
    <property type="match status" value="1"/>
</dbReference>
<evidence type="ECO:0000259" key="8">
    <source>
        <dbReference type="PROSITE" id="PS52027"/>
    </source>
</evidence>
<evidence type="ECO:0000256" key="1">
    <source>
        <dbReference type="ARBA" id="ARBA00022723"/>
    </source>
</evidence>
<dbReference type="PANTHER" id="PTHR13555">
    <property type="entry name" value="C2H2 ZINC FINGER CGI-62-RELATED"/>
    <property type="match status" value="1"/>
</dbReference>
<dbReference type="Pfam" id="PF13913">
    <property type="entry name" value="zf-C2HC_2"/>
    <property type="match status" value="2"/>
</dbReference>
<reference evidence="9 10" key="1">
    <citation type="submission" date="2024-04" db="EMBL/GenBank/DDBJ databases">
        <title>Tritrichomonas musculus Genome.</title>
        <authorList>
            <person name="Alves-Ferreira E."/>
            <person name="Grigg M."/>
            <person name="Lorenzi H."/>
            <person name="Galac M."/>
        </authorList>
    </citation>
    <scope>NUCLEOTIDE SEQUENCE [LARGE SCALE GENOMIC DNA]</scope>
    <source>
        <strain evidence="9 10">EAF2021</strain>
    </source>
</reference>
<dbReference type="Pfam" id="PF00536">
    <property type="entry name" value="SAM_1"/>
    <property type="match status" value="1"/>
</dbReference>
<proteinExistence type="predicted"/>
<name>A0ABR2JWW1_9EUKA</name>
<accession>A0ABR2JWW1</accession>
<feature type="region of interest" description="Disordered" evidence="6">
    <location>
        <begin position="68"/>
        <end position="236"/>
    </location>
</feature>
<dbReference type="EMBL" id="JAPFFF010000009">
    <property type="protein sequence ID" value="KAK8883212.1"/>
    <property type="molecule type" value="Genomic_DNA"/>
</dbReference>
<keyword evidence="2" id="KW-0677">Repeat</keyword>
<dbReference type="PANTHER" id="PTHR13555:SF5">
    <property type="entry name" value="ZINC-FINGER OF A C2HC-TYPE"/>
    <property type="match status" value="1"/>
</dbReference>
<evidence type="ECO:0000259" key="7">
    <source>
        <dbReference type="PROSITE" id="PS50105"/>
    </source>
</evidence>
<dbReference type="InterPro" id="IPR001660">
    <property type="entry name" value="SAM"/>
</dbReference>
<comment type="caution">
    <text evidence="9">The sequence shown here is derived from an EMBL/GenBank/DDBJ whole genome shotgun (WGS) entry which is preliminary data.</text>
</comment>
<dbReference type="SUPFAM" id="SSF47769">
    <property type="entry name" value="SAM/Pointed domain"/>
    <property type="match status" value="1"/>
</dbReference>